<keyword evidence="5" id="KW-0539">Nucleus</keyword>
<dbReference type="PANTHER" id="PTHR10880">
    <property type="entry name" value="MORTALITY FACTOR 4-LIKE PROTEIN"/>
    <property type="match status" value="1"/>
</dbReference>
<evidence type="ECO:0000256" key="2">
    <source>
        <dbReference type="ARBA" id="ARBA00022853"/>
    </source>
</evidence>
<dbReference type="PANTHER" id="PTHR10880:SF15">
    <property type="entry name" value="MSL COMPLEX SUBUNIT 3"/>
    <property type="match status" value="1"/>
</dbReference>
<dbReference type="SMART" id="SM00298">
    <property type="entry name" value="CHROMO"/>
    <property type="match status" value="1"/>
</dbReference>
<feature type="region of interest" description="Disordered" evidence="7">
    <location>
        <begin position="356"/>
        <end position="426"/>
    </location>
</feature>
<reference evidence="9" key="1">
    <citation type="submission" date="2021-06" db="EMBL/GenBank/DDBJ databases">
        <authorList>
            <person name="Hodson N. C."/>
            <person name="Mongue J. A."/>
            <person name="Jaron S. K."/>
        </authorList>
    </citation>
    <scope>NUCLEOTIDE SEQUENCE</scope>
</reference>
<keyword evidence="10" id="KW-1185">Reference proteome</keyword>
<protein>
    <recommendedName>
        <fullName evidence="6">Protein male-specific lethal-3</fullName>
    </recommendedName>
</protein>
<accession>A0A8J2J4V2</accession>
<dbReference type="Proteomes" id="UP000708208">
    <property type="component" value="Unassembled WGS sequence"/>
</dbReference>
<dbReference type="InterPro" id="IPR053820">
    <property type="entry name" value="MSL3_chromo-like"/>
</dbReference>
<feature type="compositionally biased region" description="Acidic residues" evidence="7">
    <location>
        <begin position="144"/>
        <end position="173"/>
    </location>
</feature>
<keyword evidence="3" id="KW-0805">Transcription regulation</keyword>
<dbReference type="GO" id="GO:0072487">
    <property type="term" value="C:MSL complex"/>
    <property type="evidence" value="ECO:0007669"/>
    <property type="project" value="TreeGrafter"/>
</dbReference>
<dbReference type="AlphaFoldDB" id="A0A8J2J4V2"/>
<dbReference type="InterPro" id="IPR008676">
    <property type="entry name" value="MRG"/>
</dbReference>
<evidence type="ECO:0000313" key="9">
    <source>
        <dbReference type="EMBL" id="CAG7668689.1"/>
    </source>
</evidence>
<comment type="caution">
    <text evidence="9">The sequence shown here is derived from an EMBL/GenBank/DDBJ whole genome shotgun (WGS) entry which is preliminary data.</text>
</comment>
<dbReference type="FunFam" id="2.30.30.140:FF:000042">
    <property type="entry name" value="male-specific lethal 3 homolog"/>
    <property type="match status" value="1"/>
</dbReference>
<dbReference type="GO" id="GO:0005634">
    <property type="term" value="C:nucleus"/>
    <property type="evidence" value="ECO:0007669"/>
    <property type="project" value="UniProtKB-SubCell"/>
</dbReference>
<evidence type="ECO:0000313" key="10">
    <source>
        <dbReference type="Proteomes" id="UP000708208"/>
    </source>
</evidence>
<gene>
    <name evidence="9" type="ORF">AFUS01_LOCUS1942</name>
</gene>
<evidence type="ECO:0000256" key="6">
    <source>
        <dbReference type="ARBA" id="ARBA00069454"/>
    </source>
</evidence>
<dbReference type="Pfam" id="PF05712">
    <property type="entry name" value="MRG"/>
    <property type="match status" value="1"/>
</dbReference>
<evidence type="ECO:0000256" key="4">
    <source>
        <dbReference type="ARBA" id="ARBA00023163"/>
    </source>
</evidence>
<keyword evidence="4" id="KW-0804">Transcription</keyword>
<evidence type="ECO:0000256" key="3">
    <source>
        <dbReference type="ARBA" id="ARBA00023015"/>
    </source>
</evidence>
<keyword evidence="2" id="KW-0156">Chromatin regulator</keyword>
<evidence type="ECO:0000259" key="8">
    <source>
        <dbReference type="SMART" id="SM00298"/>
    </source>
</evidence>
<dbReference type="GO" id="GO:0035267">
    <property type="term" value="C:NuA4 histone acetyltransferase complex"/>
    <property type="evidence" value="ECO:0007669"/>
    <property type="project" value="TreeGrafter"/>
</dbReference>
<evidence type="ECO:0000256" key="1">
    <source>
        <dbReference type="ARBA" id="ARBA00004123"/>
    </source>
</evidence>
<feature type="region of interest" description="Disordered" evidence="7">
    <location>
        <begin position="123"/>
        <end position="176"/>
    </location>
</feature>
<dbReference type="GO" id="GO:0006355">
    <property type="term" value="P:regulation of DNA-templated transcription"/>
    <property type="evidence" value="ECO:0007669"/>
    <property type="project" value="InterPro"/>
</dbReference>
<comment type="subcellular location">
    <subcellularLocation>
        <location evidence="1">Nucleus</location>
    </subcellularLocation>
</comment>
<dbReference type="PROSITE" id="PS51640">
    <property type="entry name" value="MRG"/>
    <property type="match status" value="1"/>
</dbReference>
<feature type="domain" description="Chromo" evidence="8">
    <location>
        <begin position="18"/>
        <end position="96"/>
    </location>
</feature>
<dbReference type="InterPro" id="IPR000953">
    <property type="entry name" value="Chromo/chromo_shadow_dom"/>
</dbReference>
<feature type="compositionally biased region" description="Low complexity" evidence="7">
    <location>
        <begin position="391"/>
        <end position="409"/>
    </location>
</feature>
<evidence type="ECO:0000256" key="7">
    <source>
        <dbReference type="SAM" id="MobiDB-lite"/>
    </source>
</evidence>
<sequence length="524" mass="60631">MSFNRGVSTNSSGKYRFVEDEKVLCYEPDPTKAKVLYDSKVLQVVSRKDTRGRKSYEYLIHFQGWNSSWDRYVAEEYVLKDTVENRELQRFLNEEAQQLQQALKKKKKRPLAEAIKNIRQDRRKCMSATTPELELEESSKSEDFSDEDGDGLNDSSDEDGEDDKIEEDEEDLDSKESFPLVIPEDIKRRLENDFHYVTQEHRLVRIPASPCVAKILEDYVKYFGLRELLDWAERVRQESIAPPPVPTVAAVPISPPVVPSTKAKVPATPATVPLMVKPEEAKRDELKLVIRRINFVKEIVDGLRLMFDFLVERILVYKQEIKQFVRTRNFNMQANHDTQSHILNSLVLKCKHEFQEDVDTDKDEPPPTKRLTRTSKALSRNSDGVDDSAESGSSPRGRLLSSSDSAPSSGCKKEKRSPSPDSKRRAREYTRELLNWKLIPSDVYELMPPNPSLVYGIIHLMRLFVKMPEILSKTSIPRRRLRILVQHINLLLSFVAKHDGSSDKRVLYYRNVEEEKLYEQQWAS</sequence>
<dbReference type="OrthoDB" id="10044771at2759"/>
<feature type="compositionally biased region" description="Basic and acidic residues" evidence="7">
    <location>
        <begin position="416"/>
        <end position="426"/>
    </location>
</feature>
<name>A0A8J2J4V2_9HEXA</name>
<dbReference type="EMBL" id="CAJVCH010010931">
    <property type="protein sequence ID" value="CAG7668689.1"/>
    <property type="molecule type" value="Genomic_DNA"/>
</dbReference>
<dbReference type="InterPro" id="IPR026541">
    <property type="entry name" value="MRG_dom"/>
</dbReference>
<proteinExistence type="predicted"/>
<organism evidence="9 10">
    <name type="scientific">Allacma fusca</name>
    <dbReference type="NCBI Taxonomy" id="39272"/>
    <lineage>
        <taxon>Eukaryota</taxon>
        <taxon>Metazoa</taxon>
        <taxon>Ecdysozoa</taxon>
        <taxon>Arthropoda</taxon>
        <taxon>Hexapoda</taxon>
        <taxon>Collembola</taxon>
        <taxon>Symphypleona</taxon>
        <taxon>Sminthuridae</taxon>
        <taxon>Allacma</taxon>
    </lineage>
</organism>
<dbReference type="Pfam" id="PF22732">
    <property type="entry name" value="MSL3_chromo-like"/>
    <property type="match status" value="1"/>
</dbReference>
<evidence type="ECO:0000256" key="5">
    <source>
        <dbReference type="ARBA" id="ARBA00023242"/>
    </source>
</evidence>
<dbReference type="GO" id="GO:0006325">
    <property type="term" value="P:chromatin organization"/>
    <property type="evidence" value="ECO:0007669"/>
    <property type="project" value="UniProtKB-KW"/>
</dbReference>